<sequence length="186" mass="19976">MLVSHLRRPTPEKASASDQEKLEEGQQTKNESQESAGMVLETETAGESSSGTGNDDQVPPSIPLNGSRGTPAVDDESQGGTNATLGRAHDMQFESNDSGVRDVEAVSQESSGSGATFGESLRSLDVEIGSVDGHDNGPTRRANVVWIRSLGTWLHTSHFCFKVQTCDTHLPNINCIFLRCSLFINN</sequence>
<dbReference type="Proteomes" id="UP001157418">
    <property type="component" value="Unassembled WGS sequence"/>
</dbReference>
<proteinExistence type="predicted"/>
<evidence type="ECO:0000256" key="1">
    <source>
        <dbReference type="SAM" id="MobiDB-lite"/>
    </source>
</evidence>
<keyword evidence="3" id="KW-1185">Reference proteome</keyword>
<organism evidence="2 3">
    <name type="scientific">Lactuca virosa</name>
    <dbReference type="NCBI Taxonomy" id="75947"/>
    <lineage>
        <taxon>Eukaryota</taxon>
        <taxon>Viridiplantae</taxon>
        <taxon>Streptophyta</taxon>
        <taxon>Embryophyta</taxon>
        <taxon>Tracheophyta</taxon>
        <taxon>Spermatophyta</taxon>
        <taxon>Magnoliopsida</taxon>
        <taxon>eudicotyledons</taxon>
        <taxon>Gunneridae</taxon>
        <taxon>Pentapetalae</taxon>
        <taxon>asterids</taxon>
        <taxon>campanulids</taxon>
        <taxon>Asterales</taxon>
        <taxon>Asteraceae</taxon>
        <taxon>Cichorioideae</taxon>
        <taxon>Cichorieae</taxon>
        <taxon>Lactucinae</taxon>
        <taxon>Lactuca</taxon>
    </lineage>
</organism>
<dbReference type="AlphaFoldDB" id="A0AAU9LI84"/>
<name>A0AAU9LI84_9ASTR</name>
<gene>
    <name evidence="2" type="ORF">LVIROSA_LOCUS1741</name>
</gene>
<dbReference type="EMBL" id="CAKMRJ010000001">
    <property type="protein sequence ID" value="CAH1413795.1"/>
    <property type="molecule type" value="Genomic_DNA"/>
</dbReference>
<feature type="region of interest" description="Disordered" evidence="1">
    <location>
        <begin position="1"/>
        <end position="98"/>
    </location>
</feature>
<protein>
    <submittedName>
        <fullName evidence="2">Uncharacterized protein</fullName>
    </submittedName>
</protein>
<feature type="compositionally biased region" description="Polar residues" evidence="1">
    <location>
        <begin position="45"/>
        <end position="55"/>
    </location>
</feature>
<comment type="caution">
    <text evidence="2">The sequence shown here is derived from an EMBL/GenBank/DDBJ whole genome shotgun (WGS) entry which is preliminary data.</text>
</comment>
<accession>A0AAU9LI84</accession>
<reference evidence="2 3" key="1">
    <citation type="submission" date="2022-01" db="EMBL/GenBank/DDBJ databases">
        <authorList>
            <person name="Xiong W."/>
            <person name="Schranz E."/>
        </authorList>
    </citation>
    <scope>NUCLEOTIDE SEQUENCE [LARGE SCALE GENOMIC DNA]</scope>
</reference>
<evidence type="ECO:0000313" key="3">
    <source>
        <dbReference type="Proteomes" id="UP001157418"/>
    </source>
</evidence>
<evidence type="ECO:0000313" key="2">
    <source>
        <dbReference type="EMBL" id="CAH1413795.1"/>
    </source>
</evidence>